<dbReference type="InterPro" id="IPR000792">
    <property type="entry name" value="Tscrpt_reg_LuxR_C"/>
</dbReference>
<dbReference type="SMART" id="SM00421">
    <property type="entry name" value="HTH_LUXR"/>
    <property type="match status" value="1"/>
</dbReference>
<dbReference type="GO" id="GO:0006355">
    <property type="term" value="P:regulation of DNA-templated transcription"/>
    <property type="evidence" value="ECO:0007669"/>
    <property type="project" value="InterPro"/>
</dbReference>
<evidence type="ECO:0000256" key="2">
    <source>
        <dbReference type="ARBA" id="ARBA00023125"/>
    </source>
</evidence>
<dbReference type="PANTHER" id="PTHR44688">
    <property type="entry name" value="DNA-BINDING TRANSCRIPTIONAL ACTIVATOR DEVR_DOSR"/>
    <property type="match status" value="1"/>
</dbReference>
<dbReference type="SUPFAM" id="SSF55874">
    <property type="entry name" value="ATPase domain of HSP90 chaperone/DNA topoisomerase II/histidine kinase"/>
    <property type="match status" value="1"/>
</dbReference>
<dbReference type="PANTHER" id="PTHR44688:SF16">
    <property type="entry name" value="DNA-BINDING TRANSCRIPTIONAL ACTIVATOR DEVR_DOSR"/>
    <property type="match status" value="1"/>
</dbReference>
<keyword evidence="3" id="KW-0804">Transcription</keyword>
<dbReference type="Gene3D" id="1.10.10.10">
    <property type="entry name" value="Winged helix-like DNA-binding domain superfamily/Winged helix DNA-binding domain"/>
    <property type="match status" value="1"/>
</dbReference>
<dbReference type="Pfam" id="PF00196">
    <property type="entry name" value="GerE"/>
    <property type="match status" value="1"/>
</dbReference>
<dbReference type="AlphaFoldDB" id="A0A367Y6Y7"/>
<dbReference type="Gene3D" id="3.30.565.10">
    <property type="entry name" value="Histidine kinase-like ATPase, C-terminal domain"/>
    <property type="match status" value="1"/>
</dbReference>
<dbReference type="Proteomes" id="UP000253508">
    <property type="component" value="Unassembled WGS sequence"/>
</dbReference>
<dbReference type="InterPro" id="IPR036388">
    <property type="entry name" value="WH-like_DNA-bd_sf"/>
</dbReference>
<dbReference type="RefSeq" id="WP_114116730.1">
    <property type="nucleotide sequence ID" value="NZ_BMHU01000001.1"/>
</dbReference>
<evidence type="ECO:0000256" key="1">
    <source>
        <dbReference type="ARBA" id="ARBA00023015"/>
    </source>
</evidence>
<evidence type="ECO:0000313" key="6">
    <source>
        <dbReference type="Proteomes" id="UP000253508"/>
    </source>
</evidence>
<comment type="caution">
    <text evidence="5">The sequence shown here is derived from an EMBL/GenBank/DDBJ whole genome shotgun (WGS) entry which is preliminary data.</text>
</comment>
<keyword evidence="2" id="KW-0238">DNA-binding</keyword>
<protein>
    <submittedName>
        <fullName evidence="5">Helix-turn-helix transcriptional regulator</fullName>
    </submittedName>
</protein>
<feature type="domain" description="HTH luxR-type" evidence="4">
    <location>
        <begin position="204"/>
        <end position="266"/>
    </location>
</feature>
<dbReference type="GO" id="GO:0003677">
    <property type="term" value="F:DNA binding"/>
    <property type="evidence" value="ECO:0007669"/>
    <property type="project" value="UniProtKB-KW"/>
</dbReference>
<accession>A0A367Y6Y7</accession>
<name>A0A367Y6Y7_9MICO</name>
<dbReference type="EMBL" id="QORO01000001">
    <property type="protein sequence ID" value="RCK61626.1"/>
    <property type="molecule type" value="Genomic_DNA"/>
</dbReference>
<evidence type="ECO:0000259" key="4">
    <source>
        <dbReference type="PROSITE" id="PS50043"/>
    </source>
</evidence>
<dbReference type="CDD" id="cd06170">
    <property type="entry name" value="LuxR_C_like"/>
    <property type="match status" value="1"/>
</dbReference>
<reference evidence="5 6" key="1">
    <citation type="submission" date="2018-07" db="EMBL/GenBank/DDBJ databases">
        <title>Microbacterium endoborsara sp. nov., a novel actinobacterium isolated from Borszczowia aralocaspica.</title>
        <authorList>
            <person name="An D."/>
        </authorList>
    </citation>
    <scope>NUCLEOTIDE SEQUENCE [LARGE SCALE GENOMIC DNA]</scope>
    <source>
        <strain evidence="5 6">C1.15228</strain>
    </source>
</reference>
<proteinExistence type="predicted"/>
<dbReference type="InterPro" id="IPR016032">
    <property type="entry name" value="Sig_transdc_resp-reg_C-effctor"/>
</dbReference>
<evidence type="ECO:0000256" key="3">
    <source>
        <dbReference type="ARBA" id="ARBA00023163"/>
    </source>
</evidence>
<keyword evidence="1" id="KW-0805">Transcription regulation</keyword>
<dbReference type="OrthoDB" id="3171430at2"/>
<dbReference type="PROSITE" id="PS50043">
    <property type="entry name" value="HTH_LUXR_2"/>
    <property type="match status" value="1"/>
</dbReference>
<dbReference type="InterPro" id="IPR036890">
    <property type="entry name" value="HATPase_C_sf"/>
</dbReference>
<evidence type="ECO:0000313" key="5">
    <source>
        <dbReference type="EMBL" id="RCK61626.1"/>
    </source>
</evidence>
<dbReference type="PRINTS" id="PR00038">
    <property type="entry name" value="HTHLUXR"/>
</dbReference>
<keyword evidence="6" id="KW-1185">Reference proteome</keyword>
<organism evidence="5 6">
    <name type="scientific">Microbacterium sorbitolivorans</name>
    <dbReference type="NCBI Taxonomy" id="1867410"/>
    <lineage>
        <taxon>Bacteria</taxon>
        <taxon>Bacillati</taxon>
        <taxon>Actinomycetota</taxon>
        <taxon>Actinomycetes</taxon>
        <taxon>Micrococcales</taxon>
        <taxon>Microbacteriaceae</taxon>
        <taxon>Microbacterium</taxon>
    </lineage>
</organism>
<sequence>MSLHERAREASDERALAEQADRHAVTLEALLAALRSSRLDDRAARQAAVDIAANALVDLRARSNDHLSVLLEPVTGAFERLRRDLAPLLRYGELDVQFVEPPANGRALPGDVAHAARAIVRNAVLAFVDAGDARRVRIEWGCDGLHLLMGIRDDGRGDIDAHDDSLRPIAEHVSHLDGTMRVASTPGWGTELSIQIPLDPPEPTAALDEDLTPREREVLVRVAGGARNAEIARDLGISEHTVKFHVSKLLRRTGSRNRAELAAAYA</sequence>
<gene>
    <name evidence="5" type="ORF">DTO57_03060</name>
</gene>
<dbReference type="SUPFAM" id="SSF46894">
    <property type="entry name" value="C-terminal effector domain of the bipartite response regulators"/>
    <property type="match status" value="1"/>
</dbReference>